<dbReference type="PANTHER" id="PTHR13774:SF32">
    <property type="entry name" value="ANTISENSE-ENHANCING SEQUENCE 1"/>
    <property type="match status" value="1"/>
</dbReference>
<evidence type="ECO:0000313" key="3">
    <source>
        <dbReference type="EMBL" id="QJC55188.1"/>
    </source>
</evidence>
<dbReference type="RefSeq" id="WP_168921096.1">
    <property type="nucleotide sequence ID" value="NZ_CP051461.1"/>
</dbReference>
<dbReference type="PANTHER" id="PTHR13774">
    <property type="entry name" value="PHENAZINE BIOSYNTHESIS PROTEIN"/>
    <property type="match status" value="1"/>
</dbReference>
<keyword evidence="4" id="KW-1185">Reference proteome</keyword>
<dbReference type="AlphaFoldDB" id="A0A6H2H5Q9"/>
<evidence type="ECO:0000256" key="1">
    <source>
        <dbReference type="ARBA" id="ARBA00008270"/>
    </source>
</evidence>
<dbReference type="Proteomes" id="UP000502041">
    <property type="component" value="Chromosome"/>
</dbReference>
<dbReference type="KEGG" id="pvac:HC248_00451"/>
<protein>
    <submittedName>
        <fullName evidence="3">Trans-2,3-dihydro-3-hydroxyanthranilate isomerase</fullName>
        <ecNumber evidence="3">5.3.3.17</ecNumber>
    </submittedName>
</protein>
<gene>
    <name evidence="3" type="primary">phzF</name>
    <name evidence="3" type="ORF">HC248_00451</name>
</gene>
<dbReference type="PIRSF" id="PIRSF016184">
    <property type="entry name" value="PhzC_PhzF"/>
    <property type="match status" value="1"/>
</dbReference>
<accession>A0A6H2H5Q9</accession>
<feature type="active site" evidence="2">
    <location>
        <position position="47"/>
    </location>
</feature>
<reference evidence="3 4" key="1">
    <citation type="submission" date="2020-04" db="EMBL/GenBank/DDBJ databases">
        <title>Complete genome of a Psychrophilic, Marine, Gas Vacuolate Bacterium Polaromonas vacuolata KCTC 22033T.</title>
        <authorList>
            <person name="Hwang K."/>
            <person name="Kim K.M."/>
        </authorList>
    </citation>
    <scope>NUCLEOTIDE SEQUENCE [LARGE SCALE GENOMIC DNA]</scope>
    <source>
        <strain evidence="3 4">KCTC 22033</strain>
    </source>
</reference>
<organism evidence="3 4">
    <name type="scientific">Polaromonas vacuolata</name>
    <dbReference type="NCBI Taxonomy" id="37448"/>
    <lineage>
        <taxon>Bacteria</taxon>
        <taxon>Pseudomonadati</taxon>
        <taxon>Pseudomonadota</taxon>
        <taxon>Betaproteobacteria</taxon>
        <taxon>Burkholderiales</taxon>
        <taxon>Comamonadaceae</taxon>
        <taxon>Polaromonas</taxon>
    </lineage>
</organism>
<dbReference type="NCBIfam" id="TIGR00654">
    <property type="entry name" value="PhzF_family"/>
    <property type="match status" value="1"/>
</dbReference>
<dbReference type="Pfam" id="PF02567">
    <property type="entry name" value="PhzC-PhzF"/>
    <property type="match status" value="1"/>
</dbReference>
<dbReference type="Gene3D" id="3.10.310.10">
    <property type="entry name" value="Diaminopimelate Epimerase, Chain A, domain 1"/>
    <property type="match status" value="2"/>
</dbReference>
<dbReference type="EC" id="5.3.3.17" evidence="3"/>
<sequence length="306" mass="32804">MQQRAFKQVDVFTATAYLGNPLAVVLDGRDLDDAAMQSFARWTNLSETTFVLPPLDAAADYRLRIFTPGGELPFAGHPTLGSCHSWLEAGGQPQHSDFIIQQCSVGLIKIRRGLAEQALAFAAPALKQSSPSQLQLTQAAAALGLEMAQILSAQILDNGPVWFSLLLDSPETVLQISPNHAELQRLNLKIGVTAIYKKEVAPALIARINREARAFGQRTASAQAEPDLEVRAFAACIGIDEDPVTGSLNASLAQWLMAEGRMPDSYTAAQGCCMGRAGQVSLQRDSNGQVWVGGQSVTCISGSVWL</sequence>
<dbReference type="GO" id="GO:0102943">
    <property type="term" value="F:trans-2,3-dihydro-3-hydroxy-anthranilate isomerase activity"/>
    <property type="evidence" value="ECO:0007669"/>
    <property type="project" value="UniProtKB-EC"/>
</dbReference>
<name>A0A6H2H5Q9_9BURK</name>
<proteinExistence type="inferred from homology"/>
<evidence type="ECO:0000256" key="2">
    <source>
        <dbReference type="PIRSR" id="PIRSR016184-1"/>
    </source>
</evidence>
<keyword evidence="3" id="KW-0413">Isomerase</keyword>
<dbReference type="GO" id="GO:0005737">
    <property type="term" value="C:cytoplasm"/>
    <property type="evidence" value="ECO:0007669"/>
    <property type="project" value="TreeGrafter"/>
</dbReference>
<evidence type="ECO:0000313" key="4">
    <source>
        <dbReference type="Proteomes" id="UP000502041"/>
    </source>
</evidence>
<dbReference type="EMBL" id="CP051461">
    <property type="protein sequence ID" value="QJC55188.1"/>
    <property type="molecule type" value="Genomic_DNA"/>
</dbReference>
<dbReference type="InterPro" id="IPR003719">
    <property type="entry name" value="Phenazine_PhzF-like"/>
</dbReference>
<comment type="similarity">
    <text evidence="1">Belongs to the PhzF family.</text>
</comment>
<dbReference type="SUPFAM" id="SSF54506">
    <property type="entry name" value="Diaminopimelate epimerase-like"/>
    <property type="match status" value="1"/>
</dbReference>